<dbReference type="STRING" id="930131.SAMN05216389_1178"/>
<sequence length="109" mass="12600">MKKTLLYVFIILFFISIYKDLTIGIDLQKENTQISNSDELDTNDYQAVKIKISSGDTVLSIVEQLNEFNSNTIDVEKILVDFKELNPNINPYKIKSGTFYYFPLYNNAT</sequence>
<reference evidence="1 2" key="1">
    <citation type="submission" date="2016-10" db="EMBL/GenBank/DDBJ databases">
        <authorList>
            <person name="de Groot N.N."/>
        </authorList>
    </citation>
    <scope>NUCLEOTIDE SEQUENCE [LARGE SCALE GENOMIC DNA]</scope>
    <source>
        <strain evidence="1 2">IBRC-M 10780</strain>
    </source>
</reference>
<evidence type="ECO:0000313" key="1">
    <source>
        <dbReference type="EMBL" id="SET60911.1"/>
    </source>
</evidence>
<dbReference type="OrthoDB" id="2691912at2"/>
<dbReference type="RefSeq" id="WP_090871476.1">
    <property type="nucleotide sequence ID" value="NZ_FOHE01000017.1"/>
</dbReference>
<accession>A0A1I0FR11</accession>
<keyword evidence="2" id="KW-1185">Reference proteome</keyword>
<proteinExistence type="predicted"/>
<protein>
    <recommendedName>
        <fullName evidence="3">LysM domain-containing protein</fullName>
    </recommendedName>
</protein>
<dbReference type="Proteomes" id="UP000198618">
    <property type="component" value="Unassembled WGS sequence"/>
</dbReference>
<evidence type="ECO:0008006" key="3">
    <source>
        <dbReference type="Google" id="ProtNLM"/>
    </source>
</evidence>
<organism evidence="1 2">
    <name type="scientific">Oceanobacillus limi</name>
    <dbReference type="NCBI Taxonomy" id="930131"/>
    <lineage>
        <taxon>Bacteria</taxon>
        <taxon>Bacillati</taxon>
        <taxon>Bacillota</taxon>
        <taxon>Bacilli</taxon>
        <taxon>Bacillales</taxon>
        <taxon>Bacillaceae</taxon>
        <taxon>Oceanobacillus</taxon>
    </lineage>
</organism>
<dbReference type="AlphaFoldDB" id="A0A1I0FR11"/>
<gene>
    <name evidence="1" type="ORF">SAMN05216389_1178</name>
</gene>
<dbReference type="EMBL" id="FOHE01000017">
    <property type="protein sequence ID" value="SET60911.1"/>
    <property type="molecule type" value="Genomic_DNA"/>
</dbReference>
<name>A0A1I0FR11_9BACI</name>
<evidence type="ECO:0000313" key="2">
    <source>
        <dbReference type="Proteomes" id="UP000198618"/>
    </source>
</evidence>